<organism evidence="1 2">
    <name type="scientific">Fructilactobacillus lindneri</name>
    <dbReference type="NCBI Taxonomy" id="53444"/>
    <lineage>
        <taxon>Bacteria</taxon>
        <taxon>Bacillati</taxon>
        <taxon>Bacillota</taxon>
        <taxon>Bacilli</taxon>
        <taxon>Lactobacillales</taxon>
        <taxon>Lactobacillaceae</taxon>
        <taxon>Fructilactobacillus</taxon>
    </lineage>
</organism>
<evidence type="ECO:0000313" key="1">
    <source>
        <dbReference type="EMBL" id="ANZ59359.1"/>
    </source>
</evidence>
<accession>A0AB33BDQ3</accession>
<dbReference type="AlphaFoldDB" id="A0AB33BDQ3"/>
<sequence length="184" mass="21185">MEYTKLTDGIEIKEVLQSKKSNTTESYYILFKDENGDAYQLALSDHYADNHWIPFTDDEDDLSDELTDIINDDDLADCITSLEYYGFSKAKKYDEKEVNELIGKGNLDKALSGETYDLKIETTELTENDQVLKINDSDLMINYLPKTEDINLVNELVENEVTAKDFYQKNENFLIAQANFLGEK</sequence>
<name>A0AB33BDQ3_9LACO</name>
<gene>
    <name evidence="1" type="ORF">AYR59_04730</name>
</gene>
<dbReference type="RefSeq" id="WP_065868723.1">
    <property type="nucleotide sequence ID" value="NZ_CP014907.1"/>
</dbReference>
<dbReference type="EMBL" id="CP014907">
    <property type="protein sequence ID" value="ANZ59359.1"/>
    <property type="molecule type" value="Genomic_DNA"/>
</dbReference>
<proteinExistence type="predicted"/>
<dbReference type="Proteomes" id="UP000093346">
    <property type="component" value="Chromosome"/>
</dbReference>
<protein>
    <submittedName>
        <fullName evidence="1">Uncharacterized protein</fullName>
    </submittedName>
</protein>
<reference evidence="1 2" key="1">
    <citation type="submission" date="2016-03" db="EMBL/GenBank/DDBJ databases">
        <title>Pediococcus and Lactobacillus from brewery environment - whole genome sequencing and assembly.</title>
        <authorList>
            <person name="Behr J."/>
            <person name="Geissler A.J."/>
            <person name="Vogel R.F."/>
        </authorList>
    </citation>
    <scope>NUCLEOTIDE SEQUENCE [LARGE SCALE GENOMIC DNA]</scope>
    <source>
        <strain evidence="1 2">TMW 1.481</strain>
    </source>
</reference>
<dbReference type="KEGG" id="lle:AYR59_04730"/>
<evidence type="ECO:0000313" key="2">
    <source>
        <dbReference type="Proteomes" id="UP000093346"/>
    </source>
</evidence>